<evidence type="ECO:0000256" key="3">
    <source>
        <dbReference type="SAM" id="MobiDB-lite"/>
    </source>
</evidence>
<evidence type="ECO:0000313" key="5">
    <source>
        <dbReference type="Proteomes" id="UP000838412"/>
    </source>
</evidence>
<dbReference type="SUPFAM" id="SSF52058">
    <property type="entry name" value="L domain-like"/>
    <property type="match status" value="1"/>
</dbReference>
<feature type="region of interest" description="Disordered" evidence="3">
    <location>
        <begin position="414"/>
        <end position="433"/>
    </location>
</feature>
<dbReference type="InterPro" id="IPR003591">
    <property type="entry name" value="Leu-rich_rpt_typical-subtyp"/>
</dbReference>
<evidence type="ECO:0000256" key="1">
    <source>
        <dbReference type="ARBA" id="ARBA00022614"/>
    </source>
</evidence>
<evidence type="ECO:0000313" key="4">
    <source>
        <dbReference type="EMBL" id="CAH1263740.1"/>
    </source>
</evidence>
<dbReference type="PROSITE" id="PS51450">
    <property type="entry name" value="LRR"/>
    <property type="match status" value="1"/>
</dbReference>
<proteinExistence type="predicted"/>
<accession>A0A8J9ZZ00</accession>
<sequence length="1126" mass="124529">MLLFLLVAAACAASNGPGFPQCKTARWTECVPSNNIPGVSVFIAASVPHACVMCKAPDKGSATGNPFRFVARAAKAVAIRGYPFHVLSAKNLTRLDHSVVFYLALIDAKITDVENNTFTGFSSLHQLSLDSNRLTHVKQTWFTGLEKLSDLLLSNNHIKQIDPGSFMHLARLYGLDLENNLLQVVDPAWLFGLNDIKSMNLGWNDINSISPESFQHLQLNWLDLRGNDLACLDGEVFRGQSYLSTLHVGSGMLSSVHDAEPSEVMWSLHRLASFRRGSATMVVEVPKFLFCTRYSGVTHELSFGWMLDSLDNVPRKIEQGAPNPGRSCGALDRSLSTISIQAPAVVLATTESLADNLVPNTLEQCRQVWEYNMGITVTVGLEGTPTFRLISLATGNATFEGVAMSFVPAQDTNTRTTTGSGYSHKHPTHTNATHDNTKNITCILLTKHEHMELFFTVPKVQCQTHTTGTTYRTDTDHSSSLTHYSEYKETSTQQASTTFGLEVPPATDHVLISVVVSAVGSLVVLFLVVLVWKVCAARVNTEDGRASDDAHIWTIPPGVAFPGLLRSSSLPACSGKMASDDVASCRSLPAVLQSIEATYSEIPDDVAAAHRPLPGLPHSGIPDDAISGVVRSASLPAVTCRRGGTADDASSCRSLPAVLQSIEPTYSEIPDHIAVVQRPLPALPRTCWEISDHEAAAQCSLPATQHNYSEIPDEESGPMPFYADPAELSLHVVTNRRQHRRAFRDNTTSSSRHRSGRFIAMYGSTEQTKAQRNNFYRKAPEVHGIRSRRQLRTALVSQPADQGVRVYVNVTDAILSRRAPLPLVTLPNTYWPWEIPGEGTSNTPRRAPLPHVTLPNTYWPWEIPGEGNSNTPRRAPLPHVTLPNTYWPWEIPGEGTGIGNTPRRAPLPYVTLPNTYWPWEIPGEGTSNTPRRRSLPFVTLPNTYWPWEIPGEGNSNTPRRRSLPYVTLPNTYWPWEIPGEGTSNTPRRAPLPYVTLPNTYWPWEIPGEGTSNTPRRRSLPYVTLPNTYWPWEIPGEGTSNTPRRRSLPYVTLPNTYWPWEIPGEGTSNTPCHTSVYTLPNTYWPWELPGEGGRITPQRAPLPLVTPPNTYTHWPWEIPGERTCNTL</sequence>
<reference evidence="4" key="1">
    <citation type="submission" date="2022-01" db="EMBL/GenBank/DDBJ databases">
        <authorList>
            <person name="Braso-Vives M."/>
        </authorList>
    </citation>
    <scope>NUCLEOTIDE SEQUENCE</scope>
</reference>
<dbReference type="Gene3D" id="3.80.10.10">
    <property type="entry name" value="Ribonuclease Inhibitor"/>
    <property type="match status" value="1"/>
</dbReference>
<dbReference type="Proteomes" id="UP000838412">
    <property type="component" value="Chromosome 4"/>
</dbReference>
<dbReference type="InterPro" id="IPR001611">
    <property type="entry name" value="Leu-rich_rpt"/>
</dbReference>
<dbReference type="AlphaFoldDB" id="A0A8J9ZZ00"/>
<keyword evidence="2" id="KW-0677">Repeat</keyword>
<gene>
    <name evidence="4" type="primary">LRIG3</name>
    <name evidence="4" type="ORF">BLAG_LOCUS18338</name>
</gene>
<dbReference type="InterPro" id="IPR032675">
    <property type="entry name" value="LRR_dom_sf"/>
</dbReference>
<evidence type="ECO:0000256" key="2">
    <source>
        <dbReference type="ARBA" id="ARBA00022737"/>
    </source>
</evidence>
<name>A0A8J9ZZ00_BRALA</name>
<organism evidence="4 5">
    <name type="scientific">Branchiostoma lanceolatum</name>
    <name type="common">Common lancelet</name>
    <name type="synonym">Amphioxus lanceolatum</name>
    <dbReference type="NCBI Taxonomy" id="7740"/>
    <lineage>
        <taxon>Eukaryota</taxon>
        <taxon>Metazoa</taxon>
        <taxon>Chordata</taxon>
        <taxon>Cephalochordata</taxon>
        <taxon>Leptocardii</taxon>
        <taxon>Amphioxiformes</taxon>
        <taxon>Branchiostomatidae</taxon>
        <taxon>Branchiostoma</taxon>
    </lineage>
</organism>
<dbReference type="EMBL" id="OV696689">
    <property type="protein sequence ID" value="CAH1263740.1"/>
    <property type="molecule type" value="Genomic_DNA"/>
</dbReference>
<keyword evidence="1" id="KW-0433">Leucine-rich repeat</keyword>
<dbReference type="OrthoDB" id="6275838at2759"/>
<dbReference type="SMART" id="SM00369">
    <property type="entry name" value="LRR_TYP"/>
    <property type="match status" value="5"/>
</dbReference>
<protein>
    <submittedName>
        <fullName evidence="4">LRIG3 protein</fullName>
    </submittedName>
</protein>
<dbReference type="FunFam" id="3.80.10.10:FF:001023">
    <property type="entry name" value="Uncharacterized protein"/>
    <property type="match status" value="1"/>
</dbReference>
<dbReference type="PANTHER" id="PTHR24366:SF167">
    <property type="match status" value="1"/>
</dbReference>
<keyword evidence="5" id="KW-1185">Reference proteome</keyword>
<dbReference type="PANTHER" id="PTHR24366">
    <property type="entry name" value="IG(IMMUNOGLOBULIN) AND LRR(LEUCINE RICH REPEAT) DOMAINS"/>
    <property type="match status" value="1"/>
</dbReference>
<dbReference type="Pfam" id="PF13855">
    <property type="entry name" value="LRR_8"/>
    <property type="match status" value="1"/>
</dbReference>